<sequence>MGNFETADVLVEGKKIVAVGPAVRADGADVIDARGRIVMPGFVDTHHHQFETALRSFLSNGLLTDDGSGSPSANPSYTDHVLQRFARVYRPQDVYINSLFAGLSQLDAGVTSVLDVSQIHHSPEHSDAAVQALIDAGRRAAFGYFEGDGRPSARYPQDARRLRNQWFSSDNQLVTMVMGGEVYLSEEMYTQSWRIARELGLPIAAHAVSGAGMRPILDDIARGTGGTGNDIGFGPDVLLIHMTGMSDLAWRRARDAGVRVSVAVPIEMTMRHGTPPLLTLQEMGMEPSLSSDVETTMAADAFTLMRSALTMQRMLVNQRVLDQGDYTPPTHWPTPAPGTPPLLNVRDVLRFATLNGARDLHLEHRTGSLTPGKEADIILLDTTALNVTPLNSAPGAVVSLMDRTNVETVIVAGKVRKWRGTLLDTDINRLRTELEKSRDHLFRAAGIRRDLFAYS</sequence>
<dbReference type="Proteomes" id="UP001183629">
    <property type="component" value="Unassembled WGS sequence"/>
</dbReference>
<organism evidence="3 4">
    <name type="scientific">Catenuloplanes niger</name>
    <dbReference type="NCBI Taxonomy" id="587534"/>
    <lineage>
        <taxon>Bacteria</taxon>
        <taxon>Bacillati</taxon>
        <taxon>Actinomycetota</taxon>
        <taxon>Actinomycetes</taxon>
        <taxon>Micromonosporales</taxon>
        <taxon>Micromonosporaceae</taxon>
        <taxon>Catenuloplanes</taxon>
    </lineage>
</organism>
<proteinExistence type="predicted"/>
<accession>A0AAE3ZIR4</accession>
<dbReference type="EMBL" id="JAVDYC010000001">
    <property type="protein sequence ID" value="MDR7319921.1"/>
    <property type="molecule type" value="Genomic_DNA"/>
</dbReference>
<dbReference type="GO" id="GO:0016810">
    <property type="term" value="F:hydrolase activity, acting on carbon-nitrogen (but not peptide) bonds"/>
    <property type="evidence" value="ECO:0007669"/>
    <property type="project" value="InterPro"/>
</dbReference>
<evidence type="ECO:0000256" key="1">
    <source>
        <dbReference type="ARBA" id="ARBA00022801"/>
    </source>
</evidence>
<keyword evidence="1 3" id="KW-0378">Hydrolase</keyword>
<dbReference type="InterPro" id="IPR050287">
    <property type="entry name" value="MTA/SAH_deaminase"/>
</dbReference>
<dbReference type="PANTHER" id="PTHR43794">
    <property type="entry name" value="AMINOHYDROLASE SSNA-RELATED"/>
    <property type="match status" value="1"/>
</dbReference>
<reference evidence="3 4" key="1">
    <citation type="submission" date="2023-07" db="EMBL/GenBank/DDBJ databases">
        <title>Sequencing the genomes of 1000 actinobacteria strains.</title>
        <authorList>
            <person name="Klenk H.-P."/>
        </authorList>
    </citation>
    <scope>NUCLEOTIDE SEQUENCE [LARGE SCALE GENOMIC DNA]</scope>
    <source>
        <strain evidence="3 4">DSM 44711</strain>
    </source>
</reference>
<dbReference type="InterPro" id="IPR006680">
    <property type="entry name" value="Amidohydro-rel"/>
</dbReference>
<dbReference type="AlphaFoldDB" id="A0AAE3ZIR4"/>
<gene>
    <name evidence="3" type="ORF">J2S44_000171</name>
</gene>
<name>A0AAE3ZIR4_9ACTN</name>
<dbReference type="Pfam" id="PF01979">
    <property type="entry name" value="Amidohydro_1"/>
    <property type="match status" value="1"/>
</dbReference>
<dbReference type="SUPFAM" id="SSF51338">
    <property type="entry name" value="Composite domain of metallo-dependent hydrolases"/>
    <property type="match status" value="1"/>
</dbReference>
<dbReference type="InterPro" id="IPR032466">
    <property type="entry name" value="Metal_Hydrolase"/>
</dbReference>
<feature type="domain" description="Amidohydrolase-related" evidence="2">
    <location>
        <begin position="37"/>
        <end position="415"/>
    </location>
</feature>
<dbReference type="Gene3D" id="3.20.20.140">
    <property type="entry name" value="Metal-dependent hydrolases"/>
    <property type="match status" value="1"/>
</dbReference>
<comment type="caution">
    <text evidence="3">The sequence shown here is derived from an EMBL/GenBank/DDBJ whole genome shotgun (WGS) entry which is preliminary data.</text>
</comment>
<evidence type="ECO:0000313" key="4">
    <source>
        <dbReference type="Proteomes" id="UP001183629"/>
    </source>
</evidence>
<dbReference type="NCBIfam" id="NF006056">
    <property type="entry name" value="PRK08204.1"/>
    <property type="match status" value="1"/>
</dbReference>
<dbReference type="PANTHER" id="PTHR43794:SF11">
    <property type="entry name" value="AMIDOHYDROLASE-RELATED DOMAIN-CONTAINING PROTEIN"/>
    <property type="match status" value="1"/>
</dbReference>
<dbReference type="InterPro" id="IPR011059">
    <property type="entry name" value="Metal-dep_hydrolase_composite"/>
</dbReference>
<dbReference type="SUPFAM" id="SSF51556">
    <property type="entry name" value="Metallo-dependent hydrolases"/>
    <property type="match status" value="1"/>
</dbReference>
<protein>
    <submittedName>
        <fullName evidence="3">Cytosine/adenosine deaminase-related metal-dependent hydrolase</fullName>
    </submittedName>
</protein>
<dbReference type="Gene3D" id="2.30.40.10">
    <property type="entry name" value="Urease, subunit C, domain 1"/>
    <property type="match status" value="1"/>
</dbReference>
<evidence type="ECO:0000259" key="2">
    <source>
        <dbReference type="Pfam" id="PF01979"/>
    </source>
</evidence>
<keyword evidence="4" id="KW-1185">Reference proteome</keyword>
<evidence type="ECO:0000313" key="3">
    <source>
        <dbReference type="EMBL" id="MDR7319921.1"/>
    </source>
</evidence>